<evidence type="ECO:0000256" key="3">
    <source>
        <dbReference type="PROSITE-ProRule" id="PRU00339"/>
    </source>
</evidence>
<organism evidence="7 8">
    <name type="scientific">Thauera sedimentorum</name>
    <dbReference type="NCBI Taxonomy" id="2767595"/>
    <lineage>
        <taxon>Bacteria</taxon>
        <taxon>Pseudomonadati</taxon>
        <taxon>Pseudomonadota</taxon>
        <taxon>Betaproteobacteria</taxon>
        <taxon>Rhodocyclales</taxon>
        <taxon>Zoogloeaceae</taxon>
        <taxon>Thauera</taxon>
    </lineage>
</organism>
<dbReference type="Proteomes" id="UP000603602">
    <property type="component" value="Unassembled WGS sequence"/>
</dbReference>
<dbReference type="EMBL" id="JACYTO010000001">
    <property type="protein sequence ID" value="MBD8503116.1"/>
    <property type="molecule type" value="Genomic_DNA"/>
</dbReference>
<evidence type="ECO:0000256" key="1">
    <source>
        <dbReference type="ARBA" id="ARBA00022737"/>
    </source>
</evidence>
<dbReference type="InterPro" id="IPR032710">
    <property type="entry name" value="NTF2-like_dom_sf"/>
</dbReference>
<keyword evidence="2 3" id="KW-0802">TPR repeat</keyword>
<dbReference type="Gene3D" id="3.10.450.50">
    <property type="match status" value="1"/>
</dbReference>
<feature type="compositionally biased region" description="Low complexity" evidence="4">
    <location>
        <begin position="215"/>
        <end position="249"/>
    </location>
</feature>
<evidence type="ECO:0000259" key="6">
    <source>
        <dbReference type="Pfam" id="PF24125"/>
    </source>
</evidence>
<keyword evidence="1" id="KW-0677">Repeat</keyword>
<dbReference type="InterPro" id="IPR056203">
    <property type="entry name" value="Cds6_C"/>
</dbReference>
<feature type="signal peptide" evidence="5">
    <location>
        <begin position="1"/>
        <end position="25"/>
    </location>
</feature>
<evidence type="ECO:0000256" key="4">
    <source>
        <dbReference type="SAM" id="MobiDB-lite"/>
    </source>
</evidence>
<evidence type="ECO:0000256" key="2">
    <source>
        <dbReference type="ARBA" id="ARBA00022803"/>
    </source>
</evidence>
<dbReference type="PANTHER" id="PTHR44943">
    <property type="entry name" value="CELLULOSE SYNTHASE OPERON PROTEIN C"/>
    <property type="match status" value="1"/>
</dbReference>
<dbReference type="InterPro" id="IPR019734">
    <property type="entry name" value="TPR_rpt"/>
</dbReference>
<accession>A0ABR9B9U5</accession>
<dbReference type="Pfam" id="PF13432">
    <property type="entry name" value="TPR_16"/>
    <property type="match status" value="1"/>
</dbReference>
<dbReference type="InterPro" id="IPR051685">
    <property type="entry name" value="Ycf3/AcsC/BcsC/TPR_MFPF"/>
</dbReference>
<dbReference type="Pfam" id="PF24125">
    <property type="entry name" value="Cds6_C"/>
    <property type="match status" value="1"/>
</dbReference>
<gene>
    <name evidence="7" type="ORF">IFO67_09495</name>
</gene>
<reference evidence="8" key="1">
    <citation type="submission" date="2023-07" db="EMBL/GenBank/DDBJ databases">
        <title>Thauera sp. CAU 1555 isolated from sand of Yaerae Beach.</title>
        <authorList>
            <person name="Kim W."/>
        </authorList>
    </citation>
    <scope>NUCLEOTIDE SEQUENCE [LARGE SCALE GENOMIC DNA]</scope>
    <source>
        <strain evidence="8">CAU 1555</strain>
    </source>
</reference>
<dbReference type="Pfam" id="PF07719">
    <property type="entry name" value="TPR_2"/>
    <property type="match status" value="1"/>
</dbReference>
<dbReference type="PANTHER" id="PTHR44943:SF8">
    <property type="entry name" value="TPR REPEAT-CONTAINING PROTEIN MJ0263"/>
    <property type="match status" value="1"/>
</dbReference>
<dbReference type="InterPro" id="IPR011990">
    <property type="entry name" value="TPR-like_helical_dom_sf"/>
</dbReference>
<feature type="repeat" description="TPR" evidence="3">
    <location>
        <begin position="93"/>
        <end position="126"/>
    </location>
</feature>
<feature type="compositionally biased region" description="Pro residues" evidence="4">
    <location>
        <begin position="194"/>
        <end position="214"/>
    </location>
</feature>
<dbReference type="SMART" id="SM00028">
    <property type="entry name" value="TPR"/>
    <property type="match status" value="3"/>
</dbReference>
<protein>
    <submittedName>
        <fullName evidence="7">Tetratricopeptide repeat protein</fullName>
    </submittedName>
</protein>
<proteinExistence type="predicted"/>
<keyword evidence="8" id="KW-1185">Reference proteome</keyword>
<keyword evidence="5" id="KW-0732">Signal</keyword>
<dbReference type="SUPFAM" id="SSF54427">
    <property type="entry name" value="NTF2-like"/>
    <property type="match status" value="1"/>
</dbReference>
<evidence type="ECO:0000313" key="7">
    <source>
        <dbReference type="EMBL" id="MBD8503116.1"/>
    </source>
</evidence>
<sequence length="393" mass="41574">MRIRPSAALGALAIALAIGFAPAHADDRNREARNLLQNGQPEHALAAADKLIAGSPANAEARFLRGVALAELGRTAEAISTFRKLTEDFPSLPEPYNNLAVLYAHQRDYDKARSALEQAIRTHPSYATAHANLGDLYARLANEAYERALQLDAGRETRRPPSTQPPLALIRTLGPAAASPLVIAQTPPAARPAAPAPAPTPAPAAAPRPTPSPAAAPVTTPSREPEPIAATPPAAAGEAPAAAVETASPKPEPAPVPAQAVAEPRPAAPAPAAPPAAQAATASEDVLAAVRAWAEAWSSKDVNAYLAAYDKDFEVPGGRSRSSWENERRQRVGKPGDISVEVDGPQVDIDGDRAEVRFRQHYRSSNFNASTVKILEMVRRGQRWQIAREKIGR</sequence>
<evidence type="ECO:0000313" key="8">
    <source>
        <dbReference type="Proteomes" id="UP000603602"/>
    </source>
</evidence>
<dbReference type="PROSITE" id="PS50005">
    <property type="entry name" value="TPR"/>
    <property type="match status" value="1"/>
</dbReference>
<evidence type="ECO:0000256" key="5">
    <source>
        <dbReference type="SAM" id="SignalP"/>
    </source>
</evidence>
<feature type="region of interest" description="Disordered" evidence="4">
    <location>
        <begin position="316"/>
        <end position="338"/>
    </location>
</feature>
<comment type="caution">
    <text evidence="7">The sequence shown here is derived from an EMBL/GenBank/DDBJ whole genome shotgun (WGS) entry which is preliminary data.</text>
</comment>
<dbReference type="SUPFAM" id="SSF48452">
    <property type="entry name" value="TPR-like"/>
    <property type="match status" value="1"/>
</dbReference>
<dbReference type="InterPro" id="IPR013105">
    <property type="entry name" value="TPR_2"/>
</dbReference>
<dbReference type="Gene3D" id="1.25.40.10">
    <property type="entry name" value="Tetratricopeptide repeat domain"/>
    <property type="match status" value="1"/>
</dbReference>
<dbReference type="RefSeq" id="WP_187717849.1">
    <property type="nucleotide sequence ID" value="NZ_JACTAH010000001.1"/>
</dbReference>
<feature type="chain" id="PRO_5047485216" evidence="5">
    <location>
        <begin position="26"/>
        <end position="393"/>
    </location>
</feature>
<feature type="domain" description="Cds6 C-terminal" evidence="6">
    <location>
        <begin position="286"/>
        <end position="390"/>
    </location>
</feature>
<name>A0ABR9B9U5_9RHOO</name>
<feature type="region of interest" description="Disordered" evidence="4">
    <location>
        <begin position="187"/>
        <end position="277"/>
    </location>
</feature>